<keyword evidence="5" id="KW-1185">Reference proteome</keyword>
<keyword evidence="1" id="KW-1133">Transmembrane helix</keyword>
<evidence type="ECO:0008006" key="6">
    <source>
        <dbReference type="Google" id="ProtNLM"/>
    </source>
</evidence>
<sequence>MKNADLDWDAYGRDVLAGKIVVSKWVRKAVERHYRDLETGAARGLIFSEAHARHVLAFFDFLKHSKDKWAGTRFELSLWQAFWLAVLFGWLRADGTRRFRKAYWEIARKNGKSTLLSGVGLYLLIGDGIAGAEVYTAATKLDQAKIVHEEAKRMVLQSAELRRHLQIVKNDILLPGTANTYKPLGADALTQDGLNPHGAILDELHAHPSRALWDVIESATGSRSQPLMFAITTAGFNVVNSICIEQRNYVRRILEEAIDDDAYFGVIYTLDGYDGGEDDEKDDWTDPKHWIKANPNLGISVFPDNLAESVRVAQNEPSAQANVLTKRFNIWVKASHLWMAMDKWKACGKTYTLEDLEDVVAVYGGLDLASTSDLCSLGLQFILEDGMRALWGKHYLPEDVALDSENPNHRLYMVWKEQGWLTLTPGNVTDYEFIKSDAAKLMERFAFAEIAFDRWNSSQLVTDLMNDGANMVQFGQGYASMSPAMKEFERLIKGRQLVHPNDPVMTWAMSNVVASKDPAGNIKPDKQKSANKIDPAVAQIMAAGRAALATIEPVIKTAYVGL</sequence>
<evidence type="ECO:0000256" key="1">
    <source>
        <dbReference type="SAM" id="Phobius"/>
    </source>
</evidence>
<keyword evidence="1" id="KW-0812">Transmembrane</keyword>
<evidence type="ECO:0000259" key="2">
    <source>
        <dbReference type="Pfam" id="PF03354"/>
    </source>
</evidence>
<dbReference type="RefSeq" id="WP_175051107.1">
    <property type="nucleotide sequence ID" value="NZ_CADIKC010000003.1"/>
</dbReference>
<dbReference type="GO" id="GO:0004519">
    <property type="term" value="F:endonuclease activity"/>
    <property type="evidence" value="ECO:0007669"/>
    <property type="project" value="InterPro"/>
</dbReference>
<organism evidence="4 5">
    <name type="scientific">Paraburkholderia sediminicola</name>
    <dbReference type="NCBI Taxonomy" id="458836"/>
    <lineage>
        <taxon>Bacteria</taxon>
        <taxon>Pseudomonadati</taxon>
        <taxon>Pseudomonadota</taxon>
        <taxon>Betaproteobacteria</taxon>
        <taxon>Burkholderiales</taxon>
        <taxon>Burkholderiaceae</taxon>
        <taxon>Paraburkholderia</taxon>
    </lineage>
</organism>
<dbReference type="InterPro" id="IPR027417">
    <property type="entry name" value="P-loop_NTPase"/>
</dbReference>
<feature type="transmembrane region" description="Helical" evidence="1">
    <location>
        <begin position="76"/>
        <end position="93"/>
    </location>
</feature>
<dbReference type="InterPro" id="IPR046462">
    <property type="entry name" value="TerL_nuclease"/>
</dbReference>
<dbReference type="Pfam" id="PF20441">
    <property type="entry name" value="TerL_nuclease"/>
    <property type="match status" value="1"/>
</dbReference>
<feature type="domain" description="Terminase large subunit-like ATPase" evidence="2">
    <location>
        <begin position="79"/>
        <end position="251"/>
    </location>
</feature>
<protein>
    <recommendedName>
        <fullName evidence="6">Phage terminase large subunit-like protein</fullName>
    </recommendedName>
</protein>
<dbReference type="AlphaFoldDB" id="A0A6J5B2H3"/>
<proteinExistence type="predicted"/>
<dbReference type="GeneID" id="97041611"/>
<dbReference type="Gene3D" id="3.40.50.300">
    <property type="entry name" value="P-loop containing nucleotide triphosphate hydrolases"/>
    <property type="match status" value="1"/>
</dbReference>
<dbReference type="EMBL" id="CADIKC010000003">
    <property type="protein sequence ID" value="CAB3688353.1"/>
    <property type="molecule type" value="Genomic_DNA"/>
</dbReference>
<dbReference type="Proteomes" id="UP000494255">
    <property type="component" value="Unassembled WGS sequence"/>
</dbReference>
<feature type="domain" description="Terminase large subunit-like endonuclease" evidence="3">
    <location>
        <begin position="258"/>
        <end position="547"/>
    </location>
</feature>
<evidence type="ECO:0000259" key="3">
    <source>
        <dbReference type="Pfam" id="PF20441"/>
    </source>
</evidence>
<gene>
    <name evidence="4" type="ORF">LMG24238_02982</name>
</gene>
<keyword evidence="1" id="KW-0472">Membrane</keyword>
<evidence type="ECO:0000313" key="4">
    <source>
        <dbReference type="EMBL" id="CAB3688353.1"/>
    </source>
</evidence>
<dbReference type="PANTHER" id="PTHR41287:SF1">
    <property type="entry name" value="PROTEIN YMFN"/>
    <property type="match status" value="1"/>
</dbReference>
<dbReference type="Pfam" id="PF03354">
    <property type="entry name" value="TerL_ATPase"/>
    <property type="match status" value="1"/>
</dbReference>
<dbReference type="Gene3D" id="3.30.420.240">
    <property type="match status" value="1"/>
</dbReference>
<dbReference type="InterPro" id="IPR046461">
    <property type="entry name" value="TerL_ATPase"/>
</dbReference>
<dbReference type="PANTHER" id="PTHR41287">
    <property type="match status" value="1"/>
</dbReference>
<name>A0A6J5B2H3_9BURK</name>
<dbReference type="InterPro" id="IPR005021">
    <property type="entry name" value="Terminase_largesu-like"/>
</dbReference>
<reference evidence="4 5" key="1">
    <citation type="submission" date="2020-04" db="EMBL/GenBank/DDBJ databases">
        <authorList>
            <person name="De Canck E."/>
        </authorList>
    </citation>
    <scope>NUCLEOTIDE SEQUENCE [LARGE SCALE GENOMIC DNA]</scope>
    <source>
        <strain evidence="4 5">LMG 24238</strain>
    </source>
</reference>
<evidence type="ECO:0000313" key="5">
    <source>
        <dbReference type="Proteomes" id="UP000494255"/>
    </source>
</evidence>
<feature type="transmembrane region" description="Helical" evidence="1">
    <location>
        <begin position="114"/>
        <end position="135"/>
    </location>
</feature>
<accession>A0A6J5B2H3</accession>